<evidence type="ECO:0000256" key="5">
    <source>
        <dbReference type="ARBA" id="ARBA00012393"/>
    </source>
</evidence>
<evidence type="ECO:0000256" key="10">
    <source>
        <dbReference type="ARBA" id="ARBA00022695"/>
    </source>
</evidence>
<keyword evidence="9" id="KW-0808">Transferase</keyword>
<evidence type="ECO:0000256" key="13">
    <source>
        <dbReference type="ARBA" id="ARBA00022827"/>
    </source>
</evidence>
<name>A0A6J6G855_9ZZZZ</name>
<protein>
    <recommendedName>
        <fullName evidence="6">Bifunctional riboflavin kinase/FMN adenylyltransferase</fullName>
        <ecNumber evidence="4">2.7.1.26</ecNumber>
        <ecNumber evidence="5">2.7.7.2</ecNumber>
    </recommendedName>
</protein>
<evidence type="ECO:0000256" key="9">
    <source>
        <dbReference type="ARBA" id="ARBA00022679"/>
    </source>
</evidence>
<dbReference type="GO" id="GO:0009398">
    <property type="term" value="P:FMN biosynthetic process"/>
    <property type="evidence" value="ECO:0007669"/>
    <property type="project" value="UniProtKB-UniPathway"/>
</dbReference>
<gene>
    <name evidence="17" type="ORF">UFOPK1807_00544</name>
</gene>
<keyword evidence="7" id="KW-0285">Flavoprotein</keyword>
<dbReference type="Pfam" id="PF06574">
    <property type="entry name" value="FAD_syn"/>
    <property type="match status" value="1"/>
</dbReference>
<dbReference type="FunFam" id="3.40.50.620:FF:000021">
    <property type="entry name" value="Riboflavin biosynthesis protein"/>
    <property type="match status" value="1"/>
</dbReference>
<keyword evidence="12" id="KW-0418">Kinase</keyword>
<dbReference type="CDD" id="cd02064">
    <property type="entry name" value="FAD_synthetase_N"/>
    <property type="match status" value="1"/>
</dbReference>
<sequence>MSESTVVVIGVFDGVHKGHQALLHRAKEIAAGRLIVALTFDPHPRTVFAPNSVPPLLTTLTDRVELLKIHNADQVAVMKFNEQFAAMSPERFVEDILVNQLHVSTVIVGKNFTYGAKAAGTVASLSAEGAAHNFTVDVQDLAKIDPSGGAEVISSSRIRNLVMEGKVEQARELLSRPHRLDGVVVHGEKRGREIGYPTANLGKIDGQTIPADGIYAGWLTVGIDHWPAAISIGTNPTFEGDRGRQVEAYALDQEGLELYDKPASIEFGWFLRPTLKFDGLDELLVQMKKDCDRARELTEL</sequence>
<dbReference type="GO" id="GO:0006747">
    <property type="term" value="P:FAD biosynthetic process"/>
    <property type="evidence" value="ECO:0007669"/>
    <property type="project" value="UniProtKB-UniPathway"/>
</dbReference>
<dbReference type="AlphaFoldDB" id="A0A6J6G855"/>
<evidence type="ECO:0000256" key="1">
    <source>
        <dbReference type="ARBA" id="ARBA00004726"/>
    </source>
</evidence>
<dbReference type="InterPro" id="IPR015865">
    <property type="entry name" value="Riboflavin_kinase_bac/euk"/>
</dbReference>
<dbReference type="EC" id="2.7.7.2" evidence="5"/>
<dbReference type="UniPathway" id="UPA00277">
    <property type="reaction ID" value="UER00407"/>
</dbReference>
<dbReference type="InterPro" id="IPR004821">
    <property type="entry name" value="Cyt_trans-like"/>
</dbReference>
<keyword evidence="8" id="KW-0288">FMN</keyword>
<keyword evidence="14" id="KW-0067">ATP-binding</keyword>
<comment type="pathway">
    <text evidence="2">Cofactor biosynthesis; FMN biosynthesis; FMN from riboflavin (ATP route): step 1/1.</text>
</comment>
<dbReference type="InterPro" id="IPR015864">
    <property type="entry name" value="FAD_synthase"/>
</dbReference>
<dbReference type="GO" id="GO:0009231">
    <property type="term" value="P:riboflavin biosynthetic process"/>
    <property type="evidence" value="ECO:0007669"/>
    <property type="project" value="InterPro"/>
</dbReference>
<dbReference type="NCBIfam" id="TIGR00125">
    <property type="entry name" value="cyt_tran_rel"/>
    <property type="match status" value="1"/>
</dbReference>
<dbReference type="NCBIfam" id="TIGR00083">
    <property type="entry name" value="ribF"/>
    <property type="match status" value="1"/>
</dbReference>
<dbReference type="EMBL" id="CAEZUI010000053">
    <property type="protein sequence ID" value="CAB4595959.1"/>
    <property type="molecule type" value="Genomic_DNA"/>
</dbReference>
<dbReference type="SMART" id="SM00904">
    <property type="entry name" value="Flavokinase"/>
    <property type="match status" value="1"/>
</dbReference>
<keyword evidence="11" id="KW-0547">Nucleotide-binding</keyword>
<dbReference type="Gene3D" id="3.40.50.620">
    <property type="entry name" value="HUPs"/>
    <property type="match status" value="1"/>
</dbReference>
<evidence type="ECO:0000313" key="17">
    <source>
        <dbReference type="EMBL" id="CAB4595959.1"/>
    </source>
</evidence>
<evidence type="ECO:0000256" key="4">
    <source>
        <dbReference type="ARBA" id="ARBA00012105"/>
    </source>
</evidence>
<dbReference type="InterPro" id="IPR014729">
    <property type="entry name" value="Rossmann-like_a/b/a_fold"/>
</dbReference>
<dbReference type="Gene3D" id="2.40.30.30">
    <property type="entry name" value="Riboflavin kinase-like"/>
    <property type="match status" value="1"/>
</dbReference>
<dbReference type="EC" id="2.7.1.26" evidence="4"/>
<dbReference type="PANTHER" id="PTHR22749:SF6">
    <property type="entry name" value="RIBOFLAVIN KINASE"/>
    <property type="match status" value="1"/>
</dbReference>
<dbReference type="GO" id="GO:0005524">
    <property type="term" value="F:ATP binding"/>
    <property type="evidence" value="ECO:0007669"/>
    <property type="project" value="UniProtKB-KW"/>
</dbReference>
<organism evidence="17">
    <name type="scientific">freshwater metagenome</name>
    <dbReference type="NCBI Taxonomy" id="449393"/>
    <lineage>
        <taxon>unclassified sequences</taxon>
        <taxon>metagenomes</taxon>
        <taxon>ecological metagenomes</taxon>
    </lineage>
</organism>
<keyword evidence="15" id="KW-0511">Multifunctional enzyme</keyword>
<evidence type="ECO:0000259" key="16">
    <source>
        <dbReference type="SMART" id="SM00904"/>
    </source>
</evidence>
<keyword evidence="10" id="KW-0548">Nucleotidyltransferase</keyword>
<evidence type="ECO:0000256" key="15">
    <source>
        <dbReference type="ARBA" id="ARBA00023268"/>
    </source>
</evidence>
<dbReference type="SUPFAM" id="SSF52374">
    <property type="entry name" value="Nucleotidylyl transferase"/>
    <property type="match status" value="1"/>
</dbReference>
<evidence type="ECO:0000256" key="8">
    <source>
        <dbReference type="ARBA" id="ARBA00022643"/>
    </source>
</evidence>
<dbReference type="Pfam" id="PF01687">
    <property type="entry name" value="Flavokinase"/>
    <property type="match status" value="1"/>
</dbReference>
<accession>A0A6J6G855</accession>
<dbReference type="InterPro" id="IPR002606">
    <property type="entry name" value="Riboflavin_kinase_bac"/>
</dbReference>
<proteinExistence type="inferred from homology"/>
<evidence type="ECO:0000256" key="2">
    <source>
        <dbReference type="ARBA" id="ARBA00005201"/>
    </source>
</evidence>
<dbReference type="UniPathway" id="UPA00276">
    <property type="reaction ID" value="UER00406"/>
</dbReference>
<dbReference type="NCBIfam" id="NF004160">
    <property type="entry name" value="PRK05627.1-3"/>
    <property type="match status" value="1"/>
</dbReference>
<feature type="domain" description="Riboflavin kinase" evidence="16">
    <location>
        <begin position="173"/>
        <end position="299"/>
    </location>
</feature>
<reference evidence="17" key="1">
    <citation type="submission" date="2020-05" db="EMBL/GenBank/DDBJ databases">
        <authorList>
            <person name="Chiriac C."/>
            <person name="Salcher M."/>
            <person name="Ghai R."/>
            <person name="Kavagutti S V."/>
        </authorList>
    </citation>
    <scope>NUCLEOTIDE SEQUENCE</scope>
</reference>
<evidence type="ECO:0000256" key="7">
    <source>
        <dbReference type="ARBA" id="ARBA00022630"/>
    </source>
</evidence>
<evidence type="ECO:0000256" key="3">
    <source>
        <dbReference type="ARBA" id="ARBA00010214"/>
    </source>
</evidence>
<dbReference type="PIRSF" id="PIRSF004491">
    <property type="entry name" value="FAD_Synth"/>
    <property type="match status" value="1"/>
</dbReference>
<evidence type="ECO:0000256" key="14">
    <source>
        <dbReference type="ARBA" id="ARBA00022840"/>
    </source>
</evidence>
<dbReference type="SUPFAM" id="SSF82114">
    <property type="entry name" value="Riboflavin kinase-like"/>
    <property type="match status" value="1"/>
</dbReference>
<dbReference type="PANTHER" id="PTHR22749">
    <property type="entry name" value="RIBOFLAVIN KINASE/FMN ADENYLYLTRANSFERASE"/>
    <property type="match status" value="1"/>
</dbReference>
<evidence type="ECO:0000256" key="11">
    <source>
        <dbReference type="ARBA" id="ARBA00022741"/>
    </source>
</evidence>
<comment type="similarity">
    <text evidence="3">Belongs to the RibF family.</text>
</comment>
<dbReference type="InterPro" id="IPR023465">
    <property type="entry name" value="Riboflavin_kinase_dom_sf"/>
</dbReference>
<evidence type="ECO:0000256" key="6">
    <source>
        <dbReference type="ARBA" id="ARBA00018483"/>
    </source>
</evidence>
<evidence type="ECO:0000256" key="12">
    <source>
        <dbReference type="ARBA" id="ARBA00022777"/>
    </source>
</evidence>
<dbReference type="GO" id="GO:0003919">
    <property type="term" value="F:FMN adenylyltransferase activity"/>
    <property type="evidence" value="ECO:0007669"/>
    <property type="project" value="UniProtKB-EC"/>
</dbReference>
<dbReference type="FunFam" id="2.40.30.30:FF:000003">
    <property type="entry name" value="Riboflavin biosynthesis protein"/>
    <property type="match status" value="1"/>
</dbReference>
<keyword evidence="13" id="KW-0274">FAD</keyword>
<dbReference type="GO" id="GO:0008531">
    <property type="term" value="F:riboflavin kinase activity"/>
    <property type="evidence" value="ECO:0007669"/>
    <property type="project" value="UniProtKB-EC"/>
</dbReference>
<comment type="pathway">
    <text evidence="1">Cofactor biosynthesis; FAD biosynthesis; FAD from FMN: step 1/1.</text>
</comment>
<dbReference type="InterPro" id="IPR023468">
    <property type="entry name" value="Riboflavin_kinase"/>
</dbReference>